<dbReference type="InterPro" id="IPR004477">
    <property type="entry name" value="ComEC_N"/>
</dbReference>
<dbReference type="EMBL" id="JAPFQL010000078">
    <property type="protein sequence ID" value="MDC5698666.1"/>
    <property type="molecule type" value="Genomic_DNA"/>
</dbReference>
<feature type="transmembrane region" description="Helical" evidence="6">
    <location>
        <begin position="344"/>
        <end position="361"/>
    </location>
</feature>
<gene>
    <name evidence="8" type="ORF">OO014_15530</name>
</gene>
<dbReference type="InterPro" id="IPR001279">
    <property type="entry name" value="Metallo-B-lactamas"/>
</dbReference>
<dbReference type="Gene3D" id="3.60.15.10">
    <property type="entry name" value="Ribonuclease Z/Hydroxyacylglutathione hydrolase-like"/>
    <property type="match status" value="1"/>
</dbReference>
<comment type="subcellular location">
    <subcellularLocation>
        <location evidence="1">Cell membrane</location>
        <topology evidence="1">Multi-pass membrane protein</topology>
    </subcellularLocation>
</comment>
<evidence type="ECO:0000256" key="2">
    <source>
        <dbReference type="ARBA" id="ARBA00022475"/>
    </source>
</evidence>
<evidence type="ECO:0000256" key="6">
    <source>
        <dbReference type="SAM" id="Phobius"/>
    </source>
</evidence>
<comment type="caution">
    <text evidence="8">The sequence shown here is derived from an EMBL/GenBank/DDBJ whole genome shotgun (WGS) entry which is preliminary data.</text>
</comment>
<dbReference type="InterPro" id="IPR036866">
    <property type="entry name" value="RibonucZ/Hydroxyglut_hydro"/>
</dbReference>
<name>A0ABT5GKY1_9MICO</name>
<dbReference type="NCBIfam" id="TIGR00360">
    <property type="entry name" value="ComEC_N-term"/>
    <property type="match status" value="1"/>
</dbReference>
<dbReference type="Pfam" id="PF03772">
    <property type="entry name" value="Competence"/>
    <property type="match status" value="1"/>
</dbReference>
<dbReference type="Proteomes" id="UP001150259">
    <property type="component" value="Unassembled WGS sequence"/>
</dbReference>
<proteinExistence type="predicted"/>
<feature type="transmembrane region" description="Helical" evidence="6">
    <location>
        <begin position="367"/>
        <end position="384"/>
    </location>
</feature>
<feature type="transmembrane region" description="Helical" evidence="6">
    <location>
        <begin position="396"/>
        <end position="417"/>
    </location>
</feature>
<dbReference type="RefSeq" id="WP_272463232.1">
    <property type="nucleotide sequence ID" value="NZ_JAPFQL010000078.1"/>
</dbReference>
<feature type="transmembrane region" description="Helical" evidence="6">
    <location>
        <begin position="494"/>
        <end position="512"/>
    </location>
</feature>
<accession>A0ABT5GKY1</accession>
<sequence>MRRSAERARRPERLDEVVRVPRRLDARLLVPVLVAWPVVAFVGLVVPLAWVWSGAGLSLLGAVVLVRRVRSTGLRLTALTLSVLALVLLAAAGQRAVRDVGPLGELAEARAVVTVRGTVGKEPLVVGGPAVASSGQEEARRGPTVLVRIDVREVVGRGQATSIEAPLLVMADQAWSGARWQDDVEAVVRLSPADPGDDVVALARPKGPPALTGQPGPVFLAAESVRADFRAATEGLGADARGLVPALVIGDTSRTPPDLTQAMLDTGMSHLSAVSGSNVTLVLGVGLGLCRLLGVPRRGRPWVALAVLVGFVILARPEPSVIRAAVMGAVGLLALSTSRRQAGVPALSAAVIALLVWDPWLARSYGFALSAVATLGLLLFAQPWGRVIARGLPIRLRWFGPVLAVPLAAQAVCGPIVVPLQGTVSLVAVPANLLAAPLVAPTTIAGVGVAALSVIWVPGAAWLAWFAGVPAEGIARVARTCAELPLGSIEWGDSALAAVGLAVVTAAGILFAPWAGRSARLRPLIAGSVVLVVVAATLPTSVAAWPPPGWVFVACDVGQGDGLVVNSGTSPDDDRAIIVDTGEDPQLIDDCLDRLGVRVVELVVLSHFHADHVAGLAGVLEGWEVTELRVSPVAEPEMMARDVLRMASAAHIPVGALRAGDTVRVGAVRAEVWWPGHPISDGSVANNGSVVLTVDVRGVGLLLSGDMEREAAAQVVRAARLHPERWGEIDVLKVAHHGSSNRDDALLDLVTGRVAVISVGEDNDYGHPAPALLDALGRKGFDVFRTDLQGDVAVVVDGQGRLGVRTRD</sequence>
<dbReference type="SUPFAM" id="SSF56281">
    <property type="entry name" value="Metallo-hydrolase/oxidoreductase"/>
    <property type="match status" value="1"/>
</dbReference>
<feature type="transmembrane region" description="Helical" evidence="6">
    <location>
        <begin position="28"/>
        <end position="52"/>
    </location>
</feature>
<organism evidence="8 9">
    <name type="scientific">Intrasporangium calvum</name>
    <dbReference type="NCBI Taxonomy" id="53358"/>
    <lineage>
        <taxon>Bacteria</taxon>
        <taxon>Bacillati</taxon>
        <taxon>Actinomycetota</taxon>
        <taxon>Actinomycetes</taxon>
        <taxon>Micrococcales</taxon>
        <taxon>Intrasporangiaceae</taxon>
        <taxon>Intrasporangium</taxon>
    </lineage>
</organism>
<keyword evidence="5 6" id="KW-0472">Membrane</keyword>
<evidence type="ECO:0000256" key="5">
    <source>
        <dbReference type="ARBA" id="ARBA00023136"/>
    </source>
</evidence>
<keyword evidence="4 6" id="KW-1133">Transmembrane helix</keyword>
<keyword evidence="2" id="KW-1003">Cell membrane</keyword>
<dbReference type="PANTHER" id="PTHR30619">
    <property type="entry name" value="DNA INTERNALIZATION/COMPETENCE PROTEIN COMEC/REC2"/>
    <property type="match status" value="1"/>
</dbReference>
<protein>
    <submittedName>
        <fullName evidence="8">ComEC/Rec2 family competence protein</fullName>
    </submittedName>
</protein>
<feature type="transmembrane region" description="Helical" evidence="6">
    <location>
        <begin position="321"/>
        <end position="337"/>
    </location>
</feature>
<keyword evidence="9" id="KW-1185">Reference proteome</keyword>
<evidence type="ECO:0000313" key="9">
    <source>
        <dbReference type="Proteomes" id="UP001150259"/>
    </source>
</evidence>
<evidence type="ECO:0000256" key="1">
    <source>
        <dbReference type="ARBA" id="ARBA00004651"/>
    </source>
</evidence>
<evidence type="ECO:0000256" key="4">
    <source>
        <dbReference type="ARBA" id="ARBA00022989"/>
    </source>
</evidence>
<dbReference type="SMART" id="SM00849">
    <property type="entry name" value="Lactamase_B"/>
    <property type="match status" value="1"/>
</dbReference>
<dbReference type="InterPro" id="IPR052159">
    <property type="entry name" value="Competence_DNA_uptake"/>
</dbReference>
<dbReference type="PANTHER" id="PTHR30619:SF1">
    <property type="entry name" value="RECOMBINATION PROTEIN 2"/>
    <property type="match status" value="1"/>
</dbReference>
<dbReference type="Pfam" id="PF00753">
    <property type="entry name" value="Lactamase_B"/>
    <property type="match status" value="1"/>
</dbReference>
<feature type="domain" description="Metallo-beta-lactamase" evidence="7">
    <location>
        <begin position="559"/>
        <end position="736"/>
    </location>
</feature>
<evidence type="ECO:0000259" key="7">
    <source>
        <dbReference type="SMART" id="SM00849"/>
    </source>
</evidence>
<feature type="transmembrane region" description="Helical" evidence="6">
    <location>
        <begin position="524"/>
        <end position="545"/>
    </location>
</feature>
<evidence type="ECO:0000256" key="3">
    <source>
        <dbReference type="ARBA" id="ARBA00022692"/>
    </source>
</evidence>
<keyword evidence="3 6" id="KW-0812">Transmembrane</keyword>
<reference evidence="8 9" key="1">
    <citation type="submission" date="2022-11" db="EMBL/GenBank/DDBJ databases">
        <title>Anaerobic phenanthrene biodegradation by a DNRA strain PheN6.</title>
        <authorList>
            <person name="Zhang Z."/>
        </authorList>
    </citation>
    <scope>NUCLEOTIDE SEQUENCE [LARGE SCALE GENOMIC DNA]</scope>
    <source>
        <strain evidence="8 9">PheN6</strain>
    </source>
</reference>
<evidence type="ECO:0000313" key="8">
    <source>
        <dbReference type="EMBL" id="MDC5698666.1"/>
    </source>
</evidence>
<dbReference type="InterPro" id="IPR035681">
    <property type="entry name" value="ComA-like_MBL"/>
</dbReference>
<dbReference type="CDD" id="cd07731">
    <property type="entry name" value="ComA-like_MBL-fold"/>
    <property type="match status" value="1"/>
</dbReference>
<feature type="transmembrane region" description="Helical" evidence="6">
    <location>
        <begin position="72"/>
        <end position="92"/>
    </location>
</feature>